<dbReference type="SUPFAM" id="SSF55961">
    <property type="entry name" value="Bet v1-like"/>
    <property type="match status" value="1"/>
</dbReference>
<proteinExistence type="predicted"/>
<sequence>MRFYLTSRRTVLANLALLHQSAPQIIRSIYERYCAMHIGRLTELHLVPTRRILLGGCLIAFAQDSITDEELLNNVKGLSASPSTDVSDTTEPLSAEPFEKNVSGKEEDNISPVISDPNIDSIEHVNVDRFRNPPLTLVVRQLRKELFELATHLLHPPPPNSNDEIEPSNGDSVRQPTADESLSAHFLSILKTLDFSPDGTGFVDETWDVVVNKENLRVWRRPVQYPQVANYSEQTVSSDERSCPSAVTGTPGGVVDNPSSPNYEYRLCGTLKDVSALSFLEVQLNLSYRQQWDDRVITLDYIDPPSESSGKKSSPCDVIHWVVRFPFPLAHREYTFLRRWWLEPGHPNEQPRSNCSSSDPELSESARSSEPYGRYAFVLSRACVSSLPGSVTPEGCGNEFGDSGKKQYLKSRNWTNRLKQRNVHVNTYHSGLLIESHGRFDERGMNFYLVYCDDPRLPVGSSSFSIVSGKTMIQFMDKLHAAALTLHQSGLPPGINAVVFSSERPPQESDSPPSEFPTSISSKKSPPKPPDAASTLPPKKTRFFTDSVPDNSTFSDVSY</sequence>
<evidence type="ECO:0000313" key="4">
    <source>
        <dbReference type="Proteomes" id="UP001497525"/>
    </source>
</evidence>
<feature type="compositionally biased region" description="Polar residues" evidence="1">
    <location>
        <begin position="508"/>
        <end position="520"/>
    </location>
</feature>
<dbReference type="PROSITE" id="PS50848">
    <property type="entry name" value="START"/>
    <property type="match status" value="1"/>
</dbReference>
<dbReference type="Pfam" id="PF01852">
    <property type="entry name" value="START"/>
    <property type="match status" value="1"/>
</dbReference>
<reference evidence="3" key="1">
    <citation type="submission" date="2024-06" db="EMBL/GenBank/DDBJ databases">
        <authorList>
            <person name="Liu X."/>
            <person name="Lenzi L."/>
            <person name="Haldenby T S."/>
            <person name="Uol C."/>
        </authorList>
    </citation>
    <scope>NUCLEOTIDE SEQUENCE</scope>
</reference>
<feature type="compositionally biased region" description="Polar residues" evidence="1">
    <location>
        <begin position="350"/>
        <end position="367"/>
    </location>
</feature>
<feature type="region of interest" description="Disordered" evidence="1">
    <location>
        <begin position="236"/>
        <end position="255"/>
    </location>
</feature>
<dbReference type="Gene3D" id="3.30.530.20">
    <property type="match status" value="1"/>
</dbReference>
<feature type="region of interest" description="Disordered" evidence="1">
    <location>
        <begin position="497"/>
        <end position="559"/>
    </location>
</feature>
<organism evidence="3 4">
    <name type="scientific">Calicophoron daubneyi</name>
    <name type="common">Rumen fluke</name>
    <name type="synonym">Paramphistomum daubneyi</name>
    <dbReference type="NCBI Taxonomy" id="300641"/>
    <lineage>
        <taxon>Eukaryota</taxon>
        <taxon>Metazoa</taxon>
        <taxon>Spiralia</taxon>
        <taxon>Lophotrochozoa</taxon>
        <taxon>Platyhelminthes</taxon>
        <taxon>Trematoda</taxon>
        <taxon>Digenea</taxon>
        <taxon>Plagiorchiida</taxon>
        <taxon>Pronocephalata</taxon>
        <taxon>Paramphistomoidea</taxon>
        <taxon>Paramphistomidae</taxon>
        <taxon>Calicophoron</taxon>
    </lineage>
</organism>
<dbReference type="InterPro" id="IPR023393">
    <property type="entry name" value="START-like_dom_sf"/>
</dbReference>
<dbReference type="InterPro" id="IPR002913">
    <property type="entry name" value="START_lipid-bd_dom"/>
</dbReference>
<evidence type="ECO:0000259" key="2">
    <source>
        <dbReference type="PROSITE" id="PS50848"/>
    </source>
</evidence>
<protein>
    <recommendedName>
        <fullName evidence="2">START domain-containing protein</fullName>
    </recommendedName>
</protein>
<gene>
    <name evidence="3" type="ORF">CDAUBV1_LOCUS11875</name>
</gene>
<dbReference type="GO" id="GO:0008289">
    <property type="term" value="F:lipid binding"/>
    <property type="evidence" value="ECO:0007669"/>
    <property type="project" value="InterPro"/>
</dbReference>
<evidence type="ECO:0000313" key="3">
    <source>
        <dbReference type="EMBL" id="CAL5137579.1"/>
    </source>
</evidence>
<evidence type="ECO:0000256" key="1">
    <source>
        <dbReference type="SAM" id="MobiDB-lite"/>
    </source>
</evidence>
<comment type="caution">
    <text evidence="3">The sequence shown here is derived from an EMBL/GenBank/DDBJ whole genome shotgun (WGS) entry which is preliminary data.</text>
</comment>
<feature type="domain" description="START" evidence="2">
    <location>
        <begin position="265"/>
        <end position="340"/>
    </location>
</feature>
<dbReference type="InterPro" id="IPR051213">
    <property type="entry name" value="START_lipid_transfer"/>
</dbReference>
<dbReference type="GO" id="GO:0005737">
    <property type="term" value="C:cytoplasm"/>
    <property type="evidence" value="ECO:0007669"/>
    <property type="project" value="UniProtKB-ARBA"/>
</dbReference>
<name>A0AAV2TMV1_CALDB</name>
<accession>A0AAV2TMV1</accession>
<feature type="region of interest" description="Disordered" evidence="1">
    <location>
        <begin position="153"/>
        <end position="176"/>
    </location>
</feature>
<dbReference type="EMBL" id="CAXLJL010000412">
    <property type="protein sequence ID" value="CAL5137579.1"/>
    <property type="molecule type" value="Genomic_DNA"/>
</dbReference>
<feature type="compositionally biased region" description="Polar residues" evidence="1">
    <location>
        <begin position="548"/>
        <end position="559"/>
    </location>
</feature>
<feature type="region of interest" description="Disordered" evidence="1">
    <location>
        <begin position="347"/>
        <end position="367"/>
    </location>
</feature>
<dbReference type="Proteomes" id="UP001497525">
    <property type="component" value="Unassembled WGS sequence"/>
</dbReference>
<dbReference type="PANTHER" id="PTHR19308:SF8">
    <property type="entry name" value="STAR-RELATED LIPID TRANSFER PROTEIN 7, MITOCHONDRIAL"/>
    <property type="match status" value="1"/>
</dbReference>
<dbReference type="AlphaFoldDB" id="A0AAV2TMV1"/>
<dbReference type="PANTHER" id="PTHR19308">
    <property type="entry name" value="PHOSPHATIDYLCHOLINE TRANSFER PROTEIN"/>
    <property type="match status" value="1"/>
</dbReference>